<dbReference type="AlphaFoldDB" id="A0A9Q8P7F5"/>
<feature type="transmembrane region" description="Helical" evidence="8">
    <location>
        <begin position="243"/>
        <end position="266"/>
    </location>
</feature>
<evidence type="ECO:0000256" key="3">
    <source>
        <dbReference type="ARBA" id="ARBA00022448"/>
    </source>
</evidence>
<dbReference type="KEGG" id="ffu:CLAFUR5_05160"/>
<dbReference type="SUPFAM" id="SSF103473">
    <property type="entry name" value="MFS general substrate transporter"/>
    <property type="match status" value="2"/>
</dbReference>
<dbReference type="InterPro" id="IPR011701">
    <property type="entry name" value="MFS"/>
</dbReference>
<dbReference type="OrthoDB" id="4078873at2759"/>
<evidence type="ECO:0000256" key="7">
    <source>
        <dbReference type="SAM" id="MobiDB-lite"/>
    </source>
</evidence>
<feature type="compositionally biased region" description="Basic and acidic residues" evidence="7">
    <location>
        <begin position="19"/>
        <end position="37"/>
    </location>
</feature>
<evidence type="ECO:0000256" key="1">
    <source>
        <dbReference type="ARBA" id="ARBA00004141"/>
    </source>
</evidence>
<feature type="transmembrane region" description="Helical" evidence="8">
    <location>
        <begin position="301"/>
        <end position="320"/>
    </location>
</feature>
<dbReference type="Pfam" id="PF07690">
    <property type="entry name" value="MFS_1"/>
    <property type="match status" value="1"/>
</dbReference>
<evidence type="ECO:0000313" key="10">
    <source>
        <dbReference type="Proteomes" id="UP000756132"/>
    </source>
</evidence>
<organism evidence="9 10">
    <name type="scientific">Passalora fulva</name>
    <name type="common">Tomato leaf mold</name>
    <name type="synonym">Cladosporium fulvum</name>
    <dbReference type="NCBI Taxonomy" id="5499"/>
    <lineage>
        <taxon>Eukaryota</taxon>
        <taxon>Fungi</taxon>
        <taxon>Dikarya</taxon>
        <taxon>Ascomycota</taxon>
        <taxon>Pezizomycotina</taxon>
        <taxon>Dothideomycetes</taxon>
        <taxon>Dothideomycetidae</taxon>
        <taxon>Mycosphaerellales</taxon>
        <taxon>Mycosphaerellaceae</taxon>
        <taxon>Fulvia</taxon>
    </lineage>
</organism>
<gene>
    <name evidence="9" type="ORF">CLAFUR5_05160</name>
</gene>
<dbReference type="GO" id="GO:0022857">
    <property type="term" value="F:transmembrane transporter activity"/>
    <property type="evidence" value="ECO:0007669"/>
    <property type="project" value="InterPro"/>
</dbReference>
<evidence type="ECO:0000313" key="9">
    <source>
        <dbReference type="EMBL" id="UJO16080.1"/>
    </source>
</evidence>
<comment type="subcellular location">
    <subcellularLocation>
        <location evidence="1">Membrane</location>
        <topology evidence="1">Multi-pass membrane protein</topology>
    </subcellularLocation>
</comment>
<keyword evidence="3" id="KW-0813">Transport</keyword>
<proteinExistence type="inferred from homology"/>
<dbReference type="PANTHER" id="PTHR23501:SF107">
    <property type="entry name" value="TRANSPORTER, PUTATIVE (AFU_ORTHOLOGUE AFUA_7G04730)-RELATED"/>
    <property type="match status" value="1"/>
</dbReference>
<keyword evidence="4 8" id="KW-0812">Transmembrane</keyword>
<feature type="transmembrane region" description="Helical" evidence="8">
    <location>
        <begin position="437"/>
        <end position="458"/>
    </location>
</feature>
<reference evidence="9" key="2">
    <citation type="journal article" date="2022" name="Microb. Genom.">
        <title>A chromosome-scale genome assembly of the tomato pathogen Cladosporium fulvum reveals a compartmentalized genome architecture and the presence of a dispensable chromosome.</title>
        <authorList>
            <person name="Zaccaron A.Z."/>
            <person name="Chen L.H."/>
            <person name="Samaras A."/>
            <person name="Stergiopoulos I."/>
        </authorList>
    </citation>
    <scope>NUCLEOTIDE SEQUENCE</scope>
    <source>
        <strain evidence="9">Race5_Kim</strain>
    </source>
</reference>
<keyword evidence="10" id="KW-1185">Reference proteome</keyword>
<feature type="transmembrane region" description="Helical" evidence="8">
    <location>
        <begin position="576"/>
        <end position="597"/>
    </location>
</feature>
<dbReference type="EMBL" id="CP090166">
    <property type="protein sequence ID" value="UJO16080.1"/>
    <property type="molecule type" value="Genomic_DNA"/>
</dbReference>
<evidence type="ECO:0000256" key="5">
    <source>
        <dbReference type="ARBA" id="ARBA00022989"/>
    </source>
</evidence>
<dbReference type="InterPro" id="IPR036259">
    <property type="entry name" value="MFS_trans_sf"/>
</dbReference>
<dbReference type="FunFam" id="1.20.1250.20:FF:000284">
    <property type="entry name" value="Siderophore iron transporter mirB"/>
    <property type="match status" value="1"/>
</dbReference>
<dbReference type="RefSeq" id="XP_047760446.1">
    <property type="nucleotide sequence ID" value="XM_047904308.1"/>
</dbReference>
<feature type="transmembrane region" description="Helical" evidence="8">
    <location>
        <begin position="155"/>
        <end position="172"/>
    </location>
</feature>
<feature type="transmembrane region" description="Helical" evidence="8">
    <location>
        <begin position="464"/>
        <end position="483"/>
    </location>
</feature>
<feature type="transmembrane region" description="Helical" evidence="8">
    <location>
        <begin position="178"/>
        <end position="199"/>
    </location>
</feature>
<feature type="transmembrane region" description="Helical" evidence="8">
    <location>
        <begin position="112"/>
        <end position="134"/>
    </location>
</feature>
<dbReference type="GeneID" id="71985038"/>
<comment type="similarity">
    <text evidence="2">Belongs to the major facilitator superfamily.</text>
</comment>
<protein>
    <submittedName>
        <fullName evidence="9">Siderochrome iron transporter 2</fullName>
    </submittedName>
</protein>
<feature type="transmembrane region" description="Helical" evidence="8">
    <location>
        <begin position="78"/>
        <end position="100"/>
    </location>
</feature>
<keyword evidence="5 8" id="KW-1133">Transmembrane helix</keyword>
<evidence type="ECO:0000256" key="4">
    <source>
        <dbReference type="ARBA" id="ARBA00022692"/>
    </source>
</evidence>
<feature type="transmembrane region" description="Helical" evidence="8">
    <location>
        <begin position="332"/>
        <end position="351"/>
    </location>
</feature>
<reference evidence="9" key="1">
    <citation type="submission" date="2021-12" db="EMBL/GenBank/DDBJ databases">
        <authorList>
            <person name="Zaccaron A."/>
            <person name="Stergiopoulos I."/>
        </authorList>
    </citation>
    <scope>NUCLEOTIDE SEQUENCE</scope>
    <source>
        <strain evidence="9">Race5_Kim</strain>
    </source>
</reference>
<sequence length="612" mass="67768">MRVFDQVRNRRTNQIAAGTDHDQTAFKDETKVSHDVEGSGSDSDNLSLEAKEEKRIQEAPDQVTSDAQAGIQKAEAAALVWSKTAIFGVYAWIWVCYFMLAFQSSIQSYVTVYAYSAFTTAPAITTATILSNIIGGVLKLPIAKLINIWGRAEGFMVFVVVYLIGLIILTASNGPNTYAAGYVLYWIGYDAIYLILDIFIADTFGLRNRALAFAFASTPFICTAFTGPLAADSFLSNKVTGAGWRWGLGTFAIVNFFVFTPLAIVFKMYTLKAKKMGLYKSNPSGRTTTQSIIHYFHEFDIPGALILCAAFILFLLPFSLQSYGRINGYDSAAFVAMVVIGLLLFPTFYIWERYFARVHFIRWELFRSRTVLGACILASILYFSFYAWDLNFYNFVIVVYALPVSLAGYVGQIYNVGSCFWSCVFGVYIRYTKHFKYAALFFGLPLMILGSGLMIKFRGGDGELGYVIMCQIFIAFAGGTLVISEDMAVMSAADREGVPLMLSMLYLFSSMGGAIGQAVATAIYSNTFVSAALSKLPANRAAKASELYLGGYTQQIMFPPGTVEREAINYAWGRTQYYGCIASTCILVLAIPAIAVWKNYRVDRQQNKGTML</sequence>
<dbReference type="Gene3D" id="1.20.1250.20">
    <property type="entry name" value="MFS general substrate transporter like domains"/>
    <property type="match status" value="1"/>
</dbReference>
<feature type="transmembrane region" description="Helical" evidence="8">
    <location>
        <begin position="211"/>
        <end position="231"/>
    </location>
</feature>
<keyword evidence="6 8" id="KW-0472">Membrane</keyword>
<accession>A0A9Q8P7F5</accession>
<dbReference type="Proteomes" id="UP000756132">
    <property type="component" value="Chromosome 4"/>
</dbReference>
<evidence type="ECO:0000256" key="8">
    <source>
        <dbReference type="SAM" id="Phobius"/>
    </source>
</evidence>
<dbReference type="PANTHER" id="PTHR23501">
    <property type="entry name" value="MAJOR FACILITATOR SUPERFAMILY"/>
    <property type="match status" value="1"/>
</dbReference>
<dbReference type="OMA" id="AVWKNYR"/>
<feature type="transmembrane region" description="Helical" evidence="8">
    <location>
        <begin position="371"/>
        <end position="388"/>
    </location>
</feature>
<feature type="region of interest" description="Disordered" evidence="7">
    <location>
        <begin position="16"/>
        <end position="48"/>
    </location>
</feature>
<evidence type="ECO:0000256" key="2">
    <source>
        <dbReference type="ARBA" id="ARBA00008335"/>
    </source>
</evidence>
<dbReference type="GO" id="GO:0005886">
    <property type="term" value="C:plasma membrane"/>
    <property type="evidence" value="ECO:0007669"/>
    <property type="project" value="TreeGrafter"/>
</dbReference>
<feature type="transmembrane region" description="Helical" evidence="8">
    <location>
        <begin position="504"/>
        <end position="524"/>
    </location>
</feature>
<name>A0A9Q8P7F5_PASFU</name>
<evidence type="ECO:0000256" key="6">
    <source>
        <dbReference type="ARBA" id="ARBA00023136"/>
    </source>
</evidence>